<accession>A0A0K9GWC7</accession>
<dbReference type="GO" id="GO:0042732">
    <property type="term" value="P:D-xylose metabolic process"/>
    <property type="evidence" value="ECO:0007669"/>
    <property type="project" value="UniProtKB-KW"/>
</dbReference>
<evidence type="ECO:0000313" key="4">
    <source>
        <dbReference type="EMBL" id="KMY50960.1"/>
    </source>
</evidence>
<keyword evidence="3" id="KW-0859">Xylose metabolism</keyword>
<dbReference type="PANTHER" id="PTHR18964">
    <property type="entry name" value="ROK (REPRESSOR, ORF, KINASE) FAMILY"/>
    <property type="match status" value="1"/>
</dbReference>
<comment type="function">
    <text evidence="1">Transcriptional repressor of xylose-utilizing enzymes.</text>
</comment>
<evidence type="ECO:0000256" key="1">
    <source>
        <dbReference type="ARBA" id="ARBA00002486"/>
    </source>
</evidence>
<dbReference type="Gene3D" id="3.30.420.40">
    <property type="match status" value="2"/>
</dbReference>
<dbReference type="AlphaFoldDB" id="A0A0K9GWC7"/>
<evidence type="ECO:0000256" key="3">
    <source>
        <dbReference type="ARBA" id="ARBA00022629"/>
    </source>
</evidence>
<dbReference type="EMBL" id="LFZW01000001">
    <property type="protein sequence ID" value="KMY50960.1"/>
    <property type="molecule type" value="Genomic_DNA"/>
</dbReference>
<dbReference type="Pfam" id="PF00480">
    <property type="entry name" value="ROK"/>
    <property type="match status" value="1"/>
</dbReference>
<sequence length="409" mass="44801">MSFKRTPSHLKFVNKKRIIQCIKDCSPISRAEIAVKLGLSKPTVSQLVDELIYEKWVVEKGSGESSSQGGRRPIQLFFNERKAFIIGADIGGTNVKIVLCDLNGNILAETSFSTTTYLQSGLLKQMALETDRLITKNQIAKERILGMGVGIPGITQTKSGLVIEAPSLGWIQYPFIAEARRYFDFPIYVDNDVNAAALGEQWLGNAKNKRNVLFIAVGTGIGSGIILNNQLYRGASSAAGEIGYMVTNKDEMKREFKPIFHRYGYLESVAGGKSIGAHFTRAVQNDPEHALYEQAKSSELVGEEAFWFAKKGDILATAVIDEALEHLAYAIVNATSLLNPEIVILGGGVLHSAAYILPRIQEIVEPYLPSLVEITTSRLGENAGVLGAVSLFLREHESILNVHDEGDFL</sequence>
<protein>
    <submittedName>
        <fullName evidence="4">ROK family transcriptional regulator</fullName>
    </submittedName>
</protein>
<dbReference type="InterPro" id="IPR000600">
    <property type="entry name" value="ROK"/>
</dbReference>
<dbReference type="InterPro" id="IPR036390">
    <property type="entry name" value="WH_DNA-bd_sf"/>
</dbReference>
<dbReference type="InterPro" id="IPR043129">
    <property type="entry name" value="ATPase_NBD"/>
</dbReference>
<comment type="similarity">
    <text evidence="2">Belongs to the ROK (NagC/XylR) family.</text>
</comment>
<keyword evidence="3" id="KW-0119">Carbohydrate metabolism</keyword>
<reference evidence="5" key="1">
    <citation type="submission" date="2015-07" db="EMBL/GenBank/DDBJ databases">
        <title>Genome sequencing project for genomic taxonomy and phylogenomics of Bacillus-like bacteria.</title>
        <authorList>
            <person name="Liu B."/>
            <person name="Wang J."/>
            <person name="Zhu Y."/>
            <person name="Liu G."/>
            <person name="Chen Q."/>
            <person name="Chen Z."/>
            <person name="Lan J."/>
            <person name="Che J."/>
            <person name="Ge C."/>
            <person name="Shi H."/>
            <person name="Pan Z."/>
            <person name="Liu X."/>
        </authorList>
    </citation>
    <scope>NUCLEOTIDE SEQUENCE [LARGE SCALE GENOMIC DNA]</scope>
    <source>
        <strain evidence="5">FJAT-27997</strain>
    </source>
</reference>
<dbReference type="SUPFAM" id="SSF53067">
    <property type="entry name" value="Actin-like ATPase domain"/>
    <property type="match status" value="1"/>
</dbReference>
<comment type="caution">
    <text evidence="4">The sequence shown here is derived from an EMBL/GenBank/DDBJ whole genome shotgun (WGS) entry which is preliminary data.</text>
</comment>
<evidence type="ECO:0000313" key="5">
    <source>
        <dbReference type="Proteomes" id="UP000037146"/>
    </source>
</evidence>
<dbReference type="PATRIC" id="fig|1679170.3.peg.3789"/>
<dbReference type="CDD" id="cd23763">
    <property type="entry name" value="ASKHA_ATPase_ROK"/>
    <property type="match status" value="1"/>
</dbReference>
<dbReference type="Gene3D" id="1.10.10.10">
    <property type="entry name" value="Winged helix-like DNA-binding domain superfamily/Winged helix DNA-binding domain"/>
    <property type="match status" value="1"/>
</dbReference>
<organism evidence="4 5">
    <name type="scientific">Peribacillus loiseleuriae</name>
    <dbReference type="NCBI Taxonomy" id="1679170"/>
    <lineage>
        <taxon>Bacteria</taxon>
        <taxon>Bacillati</taxon>
        <taxon>Bacillota</taxon>
        <taxon>Bacilli</taxon>
        <taxon>Bacillales</taxon>
        <taxon>Bacillaceae</taxon>
        <taxon>Peribacillus</taxon>
    </lineage>
</organism>
<dbReference type="Pfam" id="PF13412">
    <property type="entry name" value="HTH_24"/>
    <property type="match status" value="1"/>
</dbReference>
<dbReference type="OrthoDB" id="9796533at2"/>
<dbReference type="PANTHER" id="PTHR18964:SF149">
    <property type="entry name" value="BIFUNCTIONAL UDP-N-ACETYLGLUCOSAMINE 2-EPIMERASE_N-ACETYLMANNOSAMINE KINASE"/>
    <property type="match status" value="1"/>
</dbReference>
<dbReference type="STRING" id="1679170.AC625_16675"/>
<keyword evidence="5" id="KW-1185">Reference proteome</keyword>
<dbReference type="SUPFAM" id="SSF46785">
    <property type="entry name" value="Winged helix' DNA-binding domain"/>
    <property type="match status" value="1"/>
</dbReference>
<dbReference type="RefSeq" id="WP_049682308.1">
    <property type="nucleotide sequence ID" value="NZ_LFZW01000001.1"/>
</dbReference>
<evidence type="ECO:0000256" key="2">
    <source>
        <dbReference type="ARBA" id="ARBA00006479"/>
    </source>
</evidence>
<dbReference type="Proteomes" id="UP000037146">
    <property type="component" value="Unassembled WGS sequence"/>
</dbReference>
<dbReference type="InterPro" id="IPR036388">
    <property type="entry name" value="WH-like_DNA-bd_sf"/>
</dbReference>
<gene>
    <name evidence="4" type="ORF">AC625_16675</name>
</gene>
<proteinExistence type="inferred from homology"/>
<name>A0A0K9GWC7_9BACI</name>